<dbReference type="Gene3D" id="2.40.70.10">
    <property type="entry name" value="Acid Proteases"/>
    <property type="match status" value="1"/>
</dbReference>
<dbReference type="InterPro" id="IPR012337">
    <property type="entry name" value="RNaseH-like_sf"/>
</dbReference>
<dbReference type="Proteomes" id="UP000035680">
    <property type="component" value="Unassembled WGS sequence"/>
</dbReference>
<dbReference type="GO" id="GO:0003964">
    <property type="term" value="F:RNA-directed DNA polymerase activity"/>
    <property type="evidence" value="ECO:0007669"/>
    <property type="project" value="UniProtKB-EC"/>
</dbReference>
<reference evidence="9" key="2">
    <citation type="submission" date="2015-08" db="UniProtKB">
        <authorList>
            <consortium name="WormBaseParasite"/>
        </authorList>
    </citation>
    <scope>IDENTIFICATION</scope>
</reference>
<keyword evidence="8" id="KW-1185">Reference proteome</keyword>
<dbReference type="Pfam" id="PF00665">
    <property type="entry name" value="rve"/>
    <property type="match status" value="1"/>
</dbReference>
<evidence type="ECO:0000256" key="5">
    <source>
        <dbReference type="ARBA" id="ARBA00022759"/>
    </source>
</evidence>
<dbReference type="PANTHER" id="PTHR37984:SF5">
    <property type="entry name" value="PROTEIN NYNRIN-LIKE"/>
    <property type="match status" value="1"/>
</dbReference>
<organism evidence="8 9">
    <name type="scientific">Strongyloides venezuelensis</name>
    <name type="common">Threadworm</name>
    <dbReference type="NCBI Taxonomy" id="75913"/>
    <lineage>
        <taxon>Eukaryota</taxon>
        <taxon>Metazoa</taxon>
        <taxon>Ecdysozoa</taxon>
        <taxon>Nematoda</taxon>
        <taxon>Chromadorea</taxon>
        <taxon>Rhabditida</taxon>
        <taxon>Tylenchina</taxon>
        <taxon>Panagrolaimomorpha</taxon>
        <taxon>Strongyloidoidea</taxon>
        <taxon>Strongyloididae</taxon>
        <taxon>Strongyloides</taxon>
    </lineage>
</organism>
<accession>A0A0K0FT52</accession>
<evidence type="ECO:0000256" key="4">
    <source>
        <dbReference type="ARBA" id="ARBA00022722"/>
    </source>
</evidence>
<dbReference type="InterPro" id="IPR041588">
    <property type="entry name" value="Integrase_H2C2"/>
</dbReference>
<dbReference type="PANTHER" id="PTHR37984">
    <property type="entry name" value="PROTEIN CBG26694"/>
    <property type="match status" value="1"/>
</dbReference>
<dbReference type="GO" id="GO:0042575">
    <property type="term" value="C:DNA polymerase complex"/>
    <property type="evidence" value="ECO:0007669"/>
    <property type="project" value="UniProtKB-ARBA"/>
</dbReference>
<feature type="domain" description="Reverse transcriptase" evidence="6">
    <location>
        <begin position="353"/>
        <end position="544"/>
    </location>
</feature>
<dbReference type="Pfam" id="PF17921">
    <property type="entry name" value="Integrase_H2C2"/>
    <property type="match status" value="1"/>
</dbReference>
<dbReference type="EC" id="2.7.7.49" evidence="1"/>
<keyword evidence="5" id="KW-0378">Hydrolase</keyword>
<keyword evidence="5" id="KW-0255">Endonuclease</keyword>
<dbReference type="GO" id="GO:0003676">
    <property type="term" value="F:nucleic acid binding"/>
    <property type="evidence" value="ECO:0007669"/>
    <property type="project" value="InterPro"/>
</dbReference>
<dbReference type="PROSITE" id="PS50994">
    <property type="entry name" value="INTEGRASE"/>
    <property type="match status" value="1"/>
</dbReference>
<dbReference type="InterPro" id="IPR036397">
    <property type="entry name" value="RNaseH_sf"/>
</dbReference>
<dbReference type="WBParaSite" id="SVE_1481800.1">
    <property type="protein sequence ID" value="SVE_1481800.1"/>
    <property type="gene ID" value="SVE_1481800"/>
</dbReference>
<dbReference type="InterPro" id="IPR021109">
    <property type="entry name" value="Peptidase_aspartic_dom_sf"/>
</dbReference>
<dbReference type="Gene3D" id="3.30.420.10">
    <property type="entry name" value="Ribonuclease H-like superfamily/Ribonuclease H"/>
    <property type="match status" value="1"/>
</dbReference>
<dbReference type="InterPro" id="IPR043502">
    <property type="entry name" value="DNA/RNA_pol_sf"/>
</dbReference>
<dbReference type="Gene3D" id="3.30.70.270">
    <property type="match status" value="2"/>
</dbReference>
<dbReference type="InterPro" id="IPR001584">
    <property type="entry name" value="Integrase_cat-core"/>
</dbReference>
<dbReference type="AlphaFoldDB" id="A0A0K0FT52"/>
<evidence type="ECO:0000256" key="2">
    <source>
        <dbReference type="ARBA" id="ARBA00022679"/>
    </source>
</evidence>
<reference evidence="8" key="1">
    <citation type="submission" date="2014-07" db="EMBL/GenBank/DDBJ databases">
        <authorList>
            <person name="Martin A.A"/>
            <person name="De Silva N."/>
        </authorList>
    </citation>
    <scope>NUCLEOTIDE SEQUENCE</scope>
</reference>
<evidence type="ECO:0000313" key="9">
    <source>
        <dbReference type="WBParaSite" id="SVE_1481800.1"/>
    </source>
</evidence>
<keyword evidence="4" id="KW-0540">Nuclease</keyword>
<feature type="domain" description="Integrase catalytic" evidence="7">
    <location>
        <begin position="746"/>
        <end position="899"/>
    </location>
</feature>
<dbReference type="SUPFAM" id="SSF56672">
    <property type="entry name" value="DNA/RNA polymerases"/>
    <property type="match status" value="1"/>
</dbReference>
<dbReference type="STRING" id="75913.A0A0K0FT52"/>
<keyword evidence="3" id="KW-0548">Nucleotidyltransferase</keyword>
<dbReference type="GO" id="GO:0004519">
    <property type="term" value="F:endonuclease activity"/>
    <property type="evidence" value="ECO:0007669"/>
    <property type="project" value="UniProtKB-KW"/>
</dbReference>
<dbReference type="PROSITE" id="PS50878">
    <property type="entry name" value="RT_POL"/>
    <property type="match status" value="1"/>
</dbReference>
<dbReference type="Gene3D" id="1.10.340.70">
    <property type="match status" value="1"/>
</dbReference>
<evidence type="ECO:0000313" key="8">
    <source>
        <dbReference type="Proteomes" id="UP000035680"/>
    </source>
</evidence>
<protein>
    <recommendedName>
        <fullName evidence="1">RNA-directed DNA polymerase</fullName>
        <ecNumber evidence="1">2.7.7.49</ecNumber>
    </recommendedName>
</protein>
<sequence length="1004" mass="115740">MGNEYESVLTFLGEIITTMVGRLVKEKIGAYVTRSKQNRIDINEEGRSTYPNSYRSIGMPLIRAPASRIIANSAREILVNSDGRVGEQVNTINTPNTSLDNSSDWFPHIQVRVVSEMNLPIENHFIQYITANGNVTTTEGRITHSLKIMNKNYKITFEIIPECKHDIILGMPAIKQKKRNVYVSNNVTIPPRACTIFHAKVAPNRNIESNIILDLHSYWKNVDNLLTFEQVGKIHDGIIPIVLINAGRNPVDLKKDTHIGHVHTIQEINEDTLLVTSEEVIPDDADWEETLPPYPSQTDPIDYDSFIELINLSESILTEKGKQKLLEICWKHKTAFYEYDGKPGLYSGKQSLNIKLKTDKIPTRIEPSRMSIKKETEISKQIADMIKSGMIEPSRSPYLSRVVLSNKQQFYVISRIDKITEKAAGKNYYTSFDLKTGFHQTPLDENSRKIASFITHKGIFQYKVMPMGLTGSSDKFQEVMNEVLFRLSNCYVYLDDILTCTTNEDTHLSDIEATLERIAKFNMKINVAKCQFGRPSAQYLGFVLDKYSIHPNTEKVKAINSKPIPRTQKEVKSFLSALSYFRRHIKNLSATADLLYKLDKKFYIKDEANNVADYLSRETFTAIDAKEDLLEEIFPLNMFSPYKIDKFIEYYDEKEKESILGNGKVRTASGTRIYVPKLLREKLLTVFHNRPLVGGHLGYDKINGKFKSIFYWPKMDEQMTTIWTSCHECQLNKEQPSRLIEIHKKTLQYPNEVWCTLNADFMQYNDEYILVIIDEYSKFVVASVSKKQNAPTLLNTLIKCFSMIGFPKVLRSNNGPAFIAKSVAKYLKSMRIDHQLSEVYNHTNNAFAERFNNTLRAAIRVYKNEQMLSVIVAHFIYAYNRTKNLKTGLTPARILLNSSDKWINEQPIHNGYSGLHELIKDTKERFDNDIQRQGRKLNPGDLVLRKVIIRRDFKTSQKNQPTWEGSFQILKHLYDDTYEIKHIVRKTRAAIEKIHADRLKMFIE</sequence>
<proteinExistence type="predicted"/>
<evidence type="ECO:0000259" key="6">
    <source>
        <dbReference type="PROSITE" id="PS50878"/>
    </source>
</evidence>
<evidence type="ECO:0000256" key="3">
    <source>
        <dbReference type="ARBA" id="ARBA00022695"/>
    </source>
</evidence>
<dbReference type="InterPro" id="IPR000477">
    <property type="entry name" value="RT_dom"/>
</dbReference>
<dbReference type="InterPro" id="IPR050951">
    <property type="entry name" value="Retrovirus_Pol_polyprotein"/>
</dbReference>
<dbReference type="InterPro" id="IPR043128">
    <property type="entry name" value="Rev_trsase/Diguanyl_cyclase"/>
</dbReference>
<dbReference type="Gene3D" id="3.10.10.10">
    <property type="entry name" value="HIV Type 1 Reverse Transcriptase, subunit A, domain 1"/>
    <property type="match status" value="2"/>
</dbReference>
<evidence type="ECO:0000259" key="7">
    <source>
        <dbReference type="PROSITE" id="PS50994"/>
    </source>
</evidence>
<dbReference type="CDD" id="cd00303">
    <property type="entry name" value="retropepsin_like"/>
    <property type="match status" value="1"/>
</dbReference>
<dbReference type="CDD" id="cd01647">
    <property type="entry name" value="RT_LTR"/>
    <property type="match status" value="1"/>
</dbReference>
<name>A0A0K0FT52_STRVS</name>
<dbReference type="GO" id="GO:0015074">
    <property type="term" value="P:DNA integration"/>
    <property type="evidence" value="ECO:0007669"/>
    <property type="project" value="InterPro"/>
</dbReference>
<evidence type="ECO:0000256" key="1">
    <source>
        <dbReference type="ARBA" id="ARBA00012493"/>
    </source>
</evidence>
<dbReference type="SUPFAM" id="SSF53098">
    <property type="entry name" value="Ribonuclease H-like"/>
    <property type="match status" value="1"/>
</dbReference>
<dbReference type="Pfam" id="PF00078">
    <property type="entry name" value="RVT_1"/>
    <property type="match status" value="1"/>
</dbReference>
<keyword evidence="2" id="KW-0808">Transferase</keyword>